<dbReference type="PANTHER" id="PTHR11905:SF247">
    <property type="entry name" value="PEPTIDASE M12B DOMAIN-CONTAINING PROTEIN"/>
    <property type="match status" value="1"/>
</dbReference>
<evidence type="ECO:0000256" key="1">
    <source>
        <dbReference type="ARBA" id="ARBA00022670"/>
    </source>
</evidence>
<protein>
    <recommendedName>
        <fullName evidence="10">Peptidase M12B domain-containing protein</fullName>
    </recommendedName>
</protein>
<feature type="signal peptide" evidence="9">
    <location>
        <begin position="1"/>
        <end position="21"/>
    </location>
</feature>
<comment type="caution">
    <text evidence="8">Lacks conserved residue(s) required for the propagation of feature annotation.</text>
</comment>
<keyword evidence="7" id="KW-0325">Glycoprotein</keyword>
<feature type="active site" evidence="8">
    <location>
        <position position="301"/>
    </location>
</feature>
<keyword evidence="4 8" id="KW-0862">Zinc</keyword>
<dbReference type="AlphaFoldDB" id="A0AAN7ZTL3"/>
<dbReference type="InterPro" id="IPR001590">
    <property type="entry name" value="Peptidase_M12B"/>
</dbReference>
<accession>A0AAN7ZTL3</accession>
<dbReference type="SUPFAM" id="SSF55486">
    <property type="entry name" value="Metalloproteases ('zincins'), catalytic domain"/>
    <property type="match status" value="1"/>
</dbReference>
<evidence type="ECO:0000256" key="2">
    <source>
        <dbReference type="ARBA" id="ARBA00022723"/>
    </source>
</evidence>
<reference evidence="11 12" key="1">
    <citation type="journal article" date="2024" name="Insects">
        <title>An Improved Chromosome-Level Genome Assembly of the Firefly Pyrocoelia pectoralis.</title>
        <authorList>
            <person name="Fu X."/>
            <person name="Meyer-Rochow V.B."/>
            <person name="Ballantyne L."/>
            <person name="Zhu X."/>
        </authorList>
    </citation>
    <scope>NUCLEOTIDE SEQUENCE [LARGE SCALE GENOMIC DNA]</scope>
    <source>
        <strain evidence="11">XCY_ONT2</strain>
    </source>
</reference>
<keyword evidence="9" id="KW-0732">Signal</keyword>
<keyword evidence="6" id="KW-1015">Disulfide bond</keyword>
<comment type="caution">
    <text evidence="11">The sequence shown here is derived from an EMBL/GenBank/DDBJ whole genome shotgun (WGS) entry which is preliminary data.</text>
</comment>
<evidence type="ECO:0000256" key="6">
    <source>
        <dbReference type="ARBA" id="ARBA00023157"/>
    </source>
</evidence>
<keyword evidence="3" id="KW-0378">Hydrolase</keyword>
<evidence type="ECO:0000256" key="5">
    <source>
        <dbReference type="ARBA" id="ARBA00023049"/>
    </source>
</evidence>
<feature type="domain" description="Peptidase M12B" evidence="10">
    <location>
        <begin position="132"/>
        <end position="360"/>
    </location>
</feature>
<evidence type="ECO:0000256" key="9">
    <source>
        <dbReference type="SAM" id="SignalP"/>
    </source>
</evidence>
<evidence type="ECO:0000313" key="12">
    <source>
        <dbReference type="Proteomes" id="UP001329430"/>
    </source>
</evidence>
<feature type="binding site" evidence="8">
    <location>
        <position position="300"/>
    </location>
    <ligand>
        <name>Zn(2+)</name>
        <dbReference type="ChEBI" id="CHEBI:29105"/>
        <note>catalytic</note>
    </ligand>
</feature>
<keyword evidence="1" id="KW-0645">Protease</keyword>
<dbReference type="EMBL" id="JAVRBK010000002">
    <property type="protein sequence ID" value="KAK5647573.1"/>
    <property type="molecule type" value="Genomic_DNA"/>
</dbReference>
<dbReference type="Proteomes" id="UP001329430">
    <property type="component" value="Chromosome 2"/>
</dbReference>
<dbReference type="InterPro" id="IPR041645">
    <property type="entry name" value="ADAMTS_CR_2"/>
</dbReference>
<proteinExistence type="predicted"/>
<gene>
    <name evidence="11" type="ORF">RI129_002465</name>
</gene>
<evidence type="ECO:0000256" key="8">
    <source>
        <dbReference type="PROSITE-ProRule" id="PRU00276"/>
    </source>
</evidence>
<organism evidence="11 12">
    <name type="scientific">Pyrocoelia pectoralis</name>
    <dbReference type="NCBI Taxonomy" id="417401"/>
    <lineage>
        <taxon>Eukaryota</taxon>
        <taxon>Metazoa</taxon>
        <taxon>Ecdysozoa</taxon>
        <taxon>Arthropoda</taxon>
        <taxon>Hexapoda</taxon>
        <taxon>Insecta</taxon>
        <taxon>Pterygota</taxon>
        <taxon>Neoptera</taxon>
        <taxon>Endopterygota</taxon>
        <taxon>Coleoptera</taxon>
        <taxon>Polyphaga</taxon>
        <taxon>Elateriformia</taxon>
        <taxon>Elateroidea</taxon>
        <taxon>Lampyridae</taxon>
        <taxon>Lampyrinae</taxon>
        <taxon>Pyrocoelia</taxon>
    </lineage>
</organism>
<dbReference type="InterPro" id="IPR024079">
    <property type="entry name" value="MetalloPept_cat_dom_sf"/>
</dbReference>
<feature type="binding site" evidence="8">
    <location>
        <position position="310"/>
    </location>
    <ligand>
        <name>Zn(2+)</name>
        <dbReference type="ChEBI" id="CHEBI:29105"/>
        <note>catalytic</note>
    </ligand>
</feature>
<keyword evidence="5" id="KW-0482">Metalloprotease</keyword>
<keyword evidence="12" id="KW-1185">Reference proteome</keyword>
<dbReference type="Pfam" id="PF13574">
    <property type="entry name" value="Reprolysin_2"/>
    <property type="match status" value="1"/>
</dbReference>
<dbReference type="GO" id="GO:0046872">
    <property type="term" value="F:metal ion binding"/>
    <property type="evidence" value="ECO:0007669"/>
    <property type="project" value="UniProtKB-KW"/>
</dbReference>
<evidence type="ECO:0000313" key="11">
    <source>
        <dbReference type="EMBL" id="KAK5647573.1"/>
    </source>
</evidence>
<name>A0AAN7ZTL3_9COLE</name>
<dbReference type="PROSITE" id="PS50215">
    <property type="entry name" value="ADAM_MEPRO"/>
    <property type="match status" value="1"/>
</dbReference>
<dbReference type="Pfam" id="PF17771">
    <property type="entry name" value="ADAMTS_CR_2"/>
    <property type="match status" value="1"/>
</dbReference>
<dbReference type="GO" id="GO:0004222">
    <property type="term" value="F:metalloendopeptidase activity"/>
    <property type="evidence" value="ECO:0007669"/>
    <property type="project" value="InterPro"/>
</dbReference>
<keyword evidence="2 8" id="KW-0479">Metal-binding</keyword>
<evidence type="ECO:0000259" key="10">
    <source>
        <dbReference type="PROSITE" id="PS50215"/>
    </source>
</evidence>
<feature type="chain" id="PRO_5042897186" description="Peptidase M12B domain-containing protein" evidence="9">
    <location>
        <begin position="22"/>
        <end position="634"/>
    </location>
</feature>
<dbReference type="PANTHER" id="PTHR11905">
    <property type="entry name" value="ADAM A DISINTEGRIN AND METALLOPROTEASE DOMAIN"/>
    <property type="match status" value="1"/>
</dbReference>
<dbReference type="Gene3D" id="3.40.390.10">
    <property type="entry name" value="Collagenase (Catalytic Domain)"/>
    <property type="match status" value="1"/>
</dbReference>
<sequence length="634" mass="71850">MFITILSLIIVFTQFHNQTEGFFHNFHNHINWENIAELEIVYLPVLLFQEAFNGSENRVENNFNFTMFGRPIVLNLRSNEKLFSPYLKSYVYSNGNFEIMSYVPEKCHYIHRDELSTAAISSCEPNSVAMELTAEVALFFDAEAYQRFAPYFNDDENKLRELLLIYMNGVQALYHHPSLGTKLDLVLVRIDIMKSQPGDLPHYEGERAKLLDSFCNYQKNLNPPSDDDPNHWDLGLYVSGLDFFEVDETGQGSTGTLGLSTVGGVCHPQYACVIAEMGATNIFGQPYPSAGFASVYISAHEIGHNLGMHHDGTRNSCPAEGYIMSPSRGVSGETQWSSCSAEVMTKLHNAKCLHDSSDIPNKDLNHSVYKDMPGKIFTAKKQCEILLRDQDATVSSNQELSKICDSMECKTPHRGGSYFAGPALQGTECGKKKHCYGGECVSETLSQTVPISSRIKIFGSPQFNHQATLFHKKDRYHHSNMHISYGDEKTLKHRLSTIDYASNQCKLFSKLLPFINLEDIGFQAAYDEANPSMACAIFCQKSDLTSYYSPWAELNNLGISPYFSDGTWCHKDSTNADYFCRQHHCIPEKPTLTFRLESNFDREKPILNQKREDYMKSNGMSTNFKFEDFDFIKS</sequence>
<dbReference type="Gene3D" id="3.40.1620.60">
    <property type="match status" value="1"/>
</dbReference>
<evidence type="ECO:0000256" key="3">
    <source>
        <dbReference type="ARBA" id="ARBA00022801"/>
    </source>
</evidence>
<feature type="binding site" evidence="8">
    <location>
        <position position="304"/>
    </location>
    <ligand>
        <name>Zn(2+)</name>
        <dbReference type="ChEBI" id="CHEBI:29105"/>
        <note>catalytic</note>
    </ligand>
</feature>
<evidence type="ECO:0000256" key="7">
    <source>
        <dbReference type="ARBA" id="ARBA00023180"/>
    </source>
</evidence>
<dbReference type="GO" id="GO:0006508">
    <property type="term" value="P:proteolysis"/>
    <property type="evidence" value="ECO:0007669"/>
    <property type="project" value="UniProtKB-KW"/>
</dbReference>
<evidence type="ECO:0000256" key="4">
    <source>
        <dbReference type="ARBA" id="ARBA00022833"/>
    </source>
</evidence>